<dbReference type="FunFam" id="3.90.226.10:FF:000009">
    <property type="entry name" value="Carnitinyl-CoA dehydratase"/>
    <property type="match status" value="1"/>
</dbReference>
<comment type="similarity">
    <text evidence="1 3">Belongs to the enoyl-CoA hydratase/isomerase family.</text>
</comment>
<keyword evidence="5" id="KW-1185">Reference proteome</keyword>
<dbReference type="Gene3D" id="1.10.12.10">
    <property type="entry name" value="Lyase 2-enoyl-coa Hydratase, Chain A, domain 2"/>
    <property type="match status" value="1"/>
</dbReference>
<evidence type="ECO:0000256" key="1">
    <source>
        <dbReference type="ARBA" id="ARBA00005254"/>
    </source>
</evidence>
<dbReference type="PROSITE" id="PS00166">
    <property type="entry name" value="ENOYL_COA_HYDRATASE"/>
    <property type="match status" value="1"/>
</dbReference>
<dbReference type="InterPro" id="IPR018376">
    <property type="entry name" value="Enoyl-CoA_hyd/isom_CS"/>
</dbReference>
<proteinExistence type="inferred from homology"/>
<evidence type="ECO:0000313" key="4">
    <source>
        <dbReference type="EMBL" id="MRI84605.1"/>
    </source>
</evidence>
<dbReference type="Pfam" id="PF00378">
    <property type="entry name" value="ECH_1"/>
    <property type="match status" value="1"/>
</dbReference>
<reference evidence="4 5" key="1">
    <citation type="submission" date="2019-11" db="EMBL/GenBank/DDBJ databases">
        <title>Characterisation of Fundicoccus ignavus gen. nov. sp. nov., a novel genus of the family Aerococcaceae isolated from bulk tank milk.</title>
        <authorList>
            <person name="Siebert A."/>
            <person name="Huptas C."/>
            <person name="Wenning M."/>
            <person name="Scherer S."/>
            <person name="Doll E.V."/>
        </authorList>
    </citation>
    <scope>NUCLEOTIDE SEQUENCE [LARGE SCALE GENOMIC DNA]</scope>
    <source>
        <strain evidence="4 5">WS4759</strain>
    </source>
</reference>
<dbReference type="InterPro" id="IPR001753">
    <property type="entry name" value="Enoyl-CoA_hydra/iso"/>
</dbReference>
<dbReference type="GO" id="GO:0016836">
    <property type="term" value="F:hydro-lyase activity"/>
    <property type="evidence" value="ECO:0007669"/>
    <property type="project" value="UniProtKB-ARBA"/>
</dbReference>
<dbReference type="InterPro" id="IPR014748">
    <property type="entry name" value="Enoyl-CoA_hydra_C"/>
</dbReference>
<keyword evidence="2" id="KW-0456">Lyase</keyword>
<dbReference type="Gene3D" id="3.90.226.10">
    <property type="entry name" value="2-enoyl-CoA Hydratase, Chain A, domain 1"/>
    <property type="match status" value="1"/>
</dbReference>
<sequence length="261" mass="27992">MSAFNTISLTFEESIALLTINQPKSMNALTTEVLSEIGEALSQVEKNLECRVLIITGAGEKSFVAGANIAEMKEKDALEGEIFGRLGNEVFLKLSTLRQPTIAAVNGFALGGGCELAMACDIRYASENALFGQPEVGLGITPGFGGTQRLARLVGAGVASELIFSARMVKADEAKQIGLVNHVVPLEDLMSNVRDLAIKISKQAPLAVEKSKELIHKGLDVSLARGIDLECQAFGLLFSTQDQKNGMTAFLNKEKTTFERK</sequence>
<dbReference type="CDD" id="cd06558">
    <property type="entry name" value="crotonase-like"/>
    <property type="match status" value="1"/>
</dbReference>
<comment type="caution">
    <text evidence="4">The sequence shown here is derived from an EMBL/GenBank/DDBJ whole genome shotgun (WGS) entry which is preliminary data.</text>
</comment>
<dbReference type="AlphaFoldDB" id="A0A6I2GM63"/>
<protein>
    <submittedName>
        <fullName evidence="4">Crotonase</fullName>
    </submittedName>
</protein>
<dbReference type="EMBL" id="WJQS01000001">
    <property type="protein sequence ID" value="MRI84605.1"/>
    <property type="molecule type" value="Genomic_DNA"/>
</dbReference>
<evidence type="ECO:0000256" key="2">
    <source>
        <dbReference type="ARBA" id="ARBA00023239"/>
    </source>
</evidence>
<name>A0A6I2GM63_9LACT</name>
<gene>
    <name evidence="4" type="ORF">GIY09_01675</name>
</gene>
<dbReference type="PANTHER" id="PTHR11941">
    <property type="entry name" value="ENOYL-COA HYDRATASE-RELATED"/>
    <property type="match status" value="1"/>
</dbReference>
<dbReference type="InterPro" id="IPR029045">
    <property type="entry name" value="ClpP/crotonase-like_dom_sf"/>
</dbReference>
<dbReference type="GO" id="GO:0006635">
    <property type="term" value="P:fatty acid beta-oxidation"/>
    <property type="evidence" value="ECO:0007669"/>
    <property type="project" value="TreeGrafter"/>
</dbReference>
<dbReference type="FunFam" id="1.10.12.10:FF:000001">
    <property type="entry name" value="Probable enoyl-CoA hydratase, mitochondrial"/>
    <property type="match status" value="1"/>
</dbReference>
<dbReference type="PANTHER" id="PTHR11941:SF54">
    <property type="entry name" value="ENOYL-COA HYDRATASE, MITOCHONDRIAL"/>
    <property type="match status" value="1"/>
</dbReference>
<dbReference type="RefSeq" id="WP_153863033.1">
    <property type="nucleotide sequence ID" value="NZ_WJQS01000001.1"/>
</dbReference>
<evidence type="ECO:0000313" key="5">
    <source>
        <dbReference type="Proteomes" id="UP000430975"/>
    </source>
</evidence>
<dbReference type="SUPFAM" id="SSF52096">
    <property type="entry name" value="ClpP/crotonase"/>
    <property type="match status" value="1"/>
</dbReference>
<dbReference type="Proteomes" id="UP000430975">
    <property type="component" value="Unassembled WGS sequence"/>
</dbReference>
<evidence type="ECO:0000256" key="3">
    <source>
        <dbReference type="RuleBase" id="RU003707"/>
    </source>
</evidence>
<accession>A0A6I2GM63</accession>
<organism evidence="4 5">
    <name type="scientific">Fundicoccus ignavus</name>
    <dbReference type="NCBI Taxonomy" id="2664442"/>
    <lineage>
        <taxon>Bacteria</taxon>
        <taxon>Bacillati</taxon>
        <taxon>Bacillota</taxon>
        <taxon>Bacilli</taxon>
        <taxon>Lactobacillales</taxon>
        <taxon>Aerococcaceae</taxon>
        <taxon>Fundicoccus</taxon>
    </lineage>
</organism>